<evidence type="ECO:0000256" key="2">
    <source>
        <dbReference type="ARBA" id="ARBA00022908"/>
    </source>
</evidence>
<evidence type="ECO:0000313" key="5">
    <source>
        <dbReference type="Proteomes" id="UP001604043"/>
    </source>
</evidence>
<dbReference type="PANTHER" id="PTHR30629:SF9">
    <property type="entry name" value="PROTEIN INTB-RELATED"/>
    <property type="match status" value="1"/>
</dbReference>
<dbReference type="Gene3D" id="3.30.160.390">
    <property type="entry name" value="Integrase, DNA-binding domain"/>
    <property type="match status" value="1"/>
</dbReference>
<keyword evidence="2" id="KW-0229">DNA integration</keyword>
<evidence type="ECO:0000259" key="3">
    <source>
        <dbReference type="Pfam" id="PF13356"/>
    </source>
</evidence>
<sequence length="70" mass="7614">MALSDLAIRNLKPTGKPFKASDSGGLHLLVNPNGSRLWRLKSRFGGKEMLIVLGTSAVARRRDGLPAVWD</sequence>
<name>A0ABW6ZCK2_9HYPH</name>
<dbReference type="RefSeq" id="WP_394006093.1">
    <property type="nucleotide sequence ID" value="NZ_JBAFUR010000001.1"/>
</dbReference>
<dbReference type="InterPro" id="IPR038488">
    <property type="entry name" value="Integrase_DNA-bd_sf"/>
</dbReference>
<organism evidence="4 5">
    <name type="scientific">Xanthobacter aminoxidans</name>
    <dbReference type="NCBI Taxonomy" id="186280"/>
    <lineage>
        <taxon>Bacteria</taxon>
        <taxon>Pseudomonadati</taxon>
        <taxon>Pseudomonadota</taxon>
        <taxon>Alphaproteobacteria</taxon>
        <taxon>Hyphomicrobiales</taxon>
        <taxon>Xanthobacteraceae</taxon>
        <taxon>Xanthobacter</taxon>
    </lineage>
</organism>
<comment type="similarity">
    <text evidence="1">Belongs to the 'phage' integrase family.</text>
</comment>
<dbReference type="Pfam" id="PF13356">
    <property type="entry name" value="Arm-DNA-bind_3"/>
    <property type="match status" value="1"/>
</dbReference>
<dbReference type="InterPro" id="IPR050808">
    <property type="entry name" value="Phage_Integrase"/>
</dbReference>
<reference evidence="4 5" key="1">
    <citation type="submission" date="2024-02" db="EMBL/GenBank/DDBJ databases">
        <title>Expansion and revision of Xanthobacter and proposal of Roseixanthobacter gen. nov.</title>
        <authorList>
            <person name="Soltysiak M.P.M."/>
            <person name="Jalihal A."/>
            <person name="Ory A."/>
            <person name="Chrisophersen C."/>
            <person name="Lee A.D."/>
            <person name="Boulton J."/>
            <person name="Springer M."/>
        </authorList>
    </citation>
    <scope>NUCLEOTIDE SEQUENCE [LARGE SCALE GENOMIC DNA]</scope>
    <source>
        <strain evidence="4 5">CB5</strain>
    </source>
</reference>
<protein>
    <submittedName>
        <fullName evidence="4">Arm DNA-binding domain-containing protein</fullName>
    </submittedName>
</protein>
<evidence type="ECO:0000256" key="1">
    <source>
        <dbReference type="ARBA" id="ARBA00008857"/>
    </source>
</evidence>
<gene>
    <name evidence="4" type="ORF">V5F30_04820</name>
</gene>
<keyword evidence="4" id="KW-0238">DNA-binding</keyword>
<keyword evidence="5" id="KW-1185">Reference proteome</keyword>
<accession>A0ABW6ZCK2</accession>
<dbReference type="PANTHER" id="PTHR30629">
    <property type="entry name" value="PROPHAGE INTEGRASE"/>
    <property type="match status" value="1"/>
</dbReference>
<comment type="caution">
    <text evidence="4">The sequence shown here is derived from an EMBL/GenBank/DDBJ whole genome shotgun (WGS) entry which is preliminary data.</text>
</comment>
<dbReference type="GO" id="GO:0003677">
    <property type="term" value="F:DNA binding"/>
    <property type="evidence" value="ECO:0007669"/>
    <property type="project" value="UniProtKB-KW"/>
</dbReference>
<proteinExistence type="inferred from homology"/>
<evidence type="ECO:0000313" key="4">
    <source>
        <dbReference type="EMBL" id="MFG1251513.1"/>
    </source>
</evidence>
<dbReference type="EMBL" id="JBAFUR010000001">
    <property type="protein sequence ID" value="MFG1251513.1"/>
    <property type="molecule type" value="Genomic_DNA"/>
</dbReference>
<dbReference type="InterPro" id="IPR025166">
    <property type="entry name" value="Integrase_DNA_bind_dom"/>
</dbReference>
<feature type="domain" description="Integrase DNA-binding" evidence="3">
    <location>
        <begin position="3"/>
        <end position="55"/>
    </location>
</feature>
<dbReference type="Proteomes" id="UP001604043">
    <property type="component" value="Unassembled WGS sequence"/>
</dbReference>